<keyword evidence="2" id="KW-0734">Signal transduction inhibitor</keyword>
<dbReference type="SMART" id="SM00253">
    <property type="entry name" value="SOCS"/>
    <property type="match status" value="1"/>
</dbReference>
<gene>
    <name evidence="8" type="ORF">SNE40_005736</name>
</gene>
<name>A0AAN8JXK2_PATCE</name>
<dbReference type="AlphaFoldDB" id="A0AAN8JXK2"/>
<feature type="domain" description="SH2" evidence="6">
    <location>
        <begin position="76"/>
        <end position="193"/>
    </location>
</feature>
<dbReference type="Gene3D" id="3.30.505.10">
    <property type="entry name" value="SH2 domain"/>
    <property type="match status" value="1"/>
</dbReference>
<organism evidence="8 9">
    <name type="scientific">Patella caerulea</name>
    <name type="common">Rayed Mediterranean limpet</name>
    <dbReference type="NCBI Taxonomy" id="87958"/>
    <lineage>
        <taxon>Eukaryota</taxon>
        <taxon>Metazoa</taxon>
        <taxon>Spiralia</taxon>
        <taxon>Lophotrochozoa</taxon>
        <taxon>Mollusca</taxon>
        <taxon>Gastropoda</taxon>
        <taxon>Patellogastropoda</taxon>
        <taxon>Patelloidea</taxon>
        <taxon>Patellidae</taxon>
        <taxon>Patella</taxon>
    </lineage>
</organism>
<dbReference type="Pfam" id="PF00017">
    <property type="entry name" value="SH2"/>
    <property type="match status" value="1"/>
</dbReference>
<dbReference type="EMBL" id="JAZGQO010000004">
    <property type="protein sequence ID" value="KAK6187787.1"/>
    <property type="molecule type" value="Genomic_DNA"/>
</dbReference>
<dbReference type="GO" id="GO:0046854">
    <property type="term" value="P:phosphatidylinositol phosphate biosynthetic process"/>
    <property type="evidence" value="ECO:0007669"/>
    <property type="project" value="TreeGrafter"/>
</dbReference>
<dbReference type="PANTHER" id="PTHR10155:SF16">
    <property type="entry name" value="SUPPRESSOR OF CYTOKINE SIGNALING 2"/>
    <property type="match status" value="1"/>
</dbReference>
<comment type="caution">
    <text evidence="8">The sequence shown here is derived from an EMBL/GenBank/DDBJ whole genome shotgun (WGS) entry which is preliminary data.</text>
</comment>
<evidence type="ECO:0000259" key="7">
    <source>
        <dbReference type="PROSITE" id="PS50225"/>
    </source>
</evidence>
<dbReference type="Proteomes" id="UP001347796">
    <property type="component" value="Unassembled WGS sequence"/>
</dbReference>
<evidence type="ECO:0000256" key="5">
    <source>
        <dbReference type="PROSITE-ProRule" id="PRU00191"/>
    </source>
</evidence>
<reference evidence="8 9" key="1">
    <citation type="submission" date="2024-01" db="EMBL/GenBank/DDBJ databases">
        <title>The genome of the rayed Mediterranean limpet Patella caerulea (Linnaeus, 1758).</title>
        <authorList>
            <person name="Anh-Thu Weber A."/>
            <person name="Halstead-Nussloch G."/>
        </authorList>
    </citation>
    <scope>NUCLEOTIDE SEQUENCE [LARGE SCALE GENOMIC DNA]</scope>
    <source>
        <strain evidence="8">AATW-2023a</strain>
        <tissue evidence="8">Whole specimen</tissue>
    </source>
</reference>
<evidence type="ECO:0000256" key="3">
    <source>
        <dbReference type="ARBA" id="ARBA00022786"/>
    </source>
</evidence>
<dbReference type="SMART" id="SM00252">
    <property type="entry name" value="SH2"/>
    <property type="match status" value="1"/>
</dbReference>
<keyword evidence="9" id="KW-1185">Reference proteome</keyword>
<dbReference type="SUPFAM" id="SSF55550">
    <property type="entry name" value="SH2 domain"/>
    <property type="match status" value="1"/>
</dbReference>
<evidence type="ECO:0000313" key="8">
    <source>
        <dbReference type="EMBL" id="KAK6187787.1"/>
    </source>
</evidence>
<evidence type="ECO:0008006" key="10">
    <source>
        <dbReference type="Google" id="ProtNLM"/>
    </source>
</evidence>
<sequence>MCGSTIFDVPLTSSTAFNKQVVGMSPTAISITDMKSYRDELKSNKPVYYVPRERIDSQDEFYILSRNDSLVNHCAWYYPECSSTEARKLLKSADVGTFLLRNSSDPKCLFSLSVKTQRGPTSVRIKYSGGLFQLDCEDGLSGKLPKFENVVSLVNFHSTLSKNDKENKCLWLEPSGKKSLPVLLHKPKLRKPDSLKHLARMAVNACQSDIHIPEISTDLLPIPQCLKRYLRDYIYRL</sequence>
<dbReference type="PANTHER" id="PTHR10155">
    <property type="entry name" value="PHOSPHATIDYLINOSITOL 3-KINASE REGULATORY SUBUNIT"/>
    <property type="match status" value="1"/>
</dbReference>
<protein>
    <recommendedName>
        <fullName evidence="10">Cytokine-inducible SH2-containing protein</fullName>
    </recommendedName>
</protein>
<dbReference type="Gene3D" id="1.10.750.20">
    <property type="entry name" value="SOCS box"/>
    <property type="match status" value="1"/>
</dbReference>
<dbReference type="InterPro" id="IPR001496">
    <property type="entry name" value="SOCS_box"/>
</dbReference>
<proteinExistence type="predicted"/>
<dbReference type="GO" id="GO:0046935">
    <property type="term" value="F:1-phosphatidylinositol-3-kinase regulator activity"/>
    <property type="evidence" value="ECO:0007669"/>
    <property type="project" value="TreeGrafter"/>
</dbReference>
<evidence type="ECO:0000256" key="2">
    <source>
        <dbReference type="ARBA" id="ARBA00022700"/>
    </source>
</evidence>
<dbReference type="GO" id="GO:0035556">
    <property type="term" value="P:intracellular signal transduction"/>
    <property type="evidence" value="ECO:0007669"/>
    <property type="project" value="InterPro"/>
</dbReference>
<keyword evidence="1" id="KW-0341">Growth regulation</keyword>
<keyword evidence="3" id="KW-0833">Ubl conjugation pathway</keyword>
<dbReference type="SUPFAM" id="SSF158235">
    <property type="entry name" value="SOCS box-like"/>
    <property type="match status" value="1"/>
</dbReference>
<evidence type="ECO:0000259" key="6">
    <source>
        <dbReference type="PROSITE" id="PS50001"/>
    </source>
</evidence>
<dbReference type="GO" id="GO:0009968">
    <property type="term" value="P:negative regulation of signal transduction"/>
    <property type="evidence" value="ECO:0007669"/>
    <property type="project" value="UniProtKB-KW"/>
</dbReference>
<dbReference type="InterPro" id="IPR036860">
    <property type="entry name" value="SH2_dom_sf"/>
</dbReference>
<dbReference type="SMART" id="SM00969">
    <property type="entry name" value="SOCS_box"/>
    <property type="match status" value="1"/>
</dbReference>
<dbReference type="InterPro" id="IPR000980">
    <property type="entry name" value="SH2"/>
</dbReference>
<evidence type="ECO:0000256" key="1">
    <source>
        <dbReference type="ARBA" id="ARBA00022604"/>
    </source>
</evidence>
<feature type="domain" description="SOCS box" evidence="7">
    <location>
        <begin position="179"/>
        <end position="236"/>
    </location>
</feature>
<accession>A0AAN8JXK2</accession>
<dbReference type="GO" id="GO:0005942">
    <property type="term" value="C:phosphatidylinositol 3-kinase complex"/>
    <property type="evidence" value="ECO:0007669"/>
    <property type="project" value="TreeGrafter"/>
</dbReference>
<dbReference type="Pfam" id="PF07525">
    <property type="entry name" value="SOCS_box"/>
    <property type="match status" value="1"/>
</dbReference>
<dbReference type="PROSITE" id="PS50225">
    <property type="entry name" value="SOCS"/>
    <property type="match status" value="1"/>
</dbReference>
<evidence type="ECO:0000313" key="9">
    <source>
        <dbReference type="Proteomes" id="UP001347796"/>
    </source>
</evidence>
<evidence type="ECO:0000256" key="4">
    <source>
        <dbReference type="ARBA" id="ARBA00022999"/>
    </source>
</evidence>
<dbReference type="CDD" id="cd09923">
    <property type="entry name" value="SH2_SOCS_family"/>
    <property type="match status" value="1"/>
</dbReference>
<dbReference type="PROSITE" id="PS50001">
    <property type="entry name" value="SH2"/>
    <property type="match status" value="1"/>
</dbReference>
<keyword evidence="4 5" id="KW-0727">SH2 domain</keyword>
<dbReference type="InterPro" id="IPR036036">
    <property type="entry name" value="SOCS_box-like_dom_sf"/>
</dbReference>